<evidence type="ECO:0000256" key="3">
    <source>
        <dbReference type="ARBA" id="ARBA00009528"/>
    </source>
</evidence>
<feature type="active site" evidence="8">
    <location>
        <position position="343"/>
    </location>
</feature>
<feature type="binding site" evidence="8">
    <location>
        <position position="262"/>
    </location>
    <ligand>
        <name>Mn(2+)</name>
        <dbReference type="ChEBI" id="CHEBI:29035"/>
        <label>2</label>
    </ligand>
</feature>
<feature type="domain" description="Cytosol aminopeptidase" evidence="9">
    <location>
        <begin position="337"/>
        <end position="344"/>
    </location>
</feature>
<dbReference type="EC" id="3.4.11.10" evidence="8"/>
<dbReference type="InterPro" id="IPR000819">
    <property type="entry name" value="Peptidase_M17_C"/>
</dbReference>
<reference evidence="10" key="1">
    <citation type="submission" date="2020-02" db="EMBL/GenBank/DDBJ databases">
        <authorList>
            <person name="Meier V. D."/>
        </authorList>
    </citation>
    <scope>NUCLEOTIDE SEQUENCE</scope>
    <source>
        <strain evidence="10">AVDCRST_MAG69</strain>
    </source>
</reference>
<dbReference type="InterPro" id="IPR023042">
    <property type="entry name" value="Peptidase_M17_leu_NH2_pept"/>
</dbReference>
<comment type="function">
    <text evidence="7 8">Presumably involved in the processing and regular turnover of intracellular proteins. Catalyzes the removal of unsubstituted N-terminal amino acids from various peptides.</text>
</comment>
<feature type="binding site" evidence="8">
    <location>
        <position position="341"/>
    </location>
    <ligand>
        <name>Mn(2+)</name>
        <dbReference type="ChEBI" id="CHEBI:29035"/>
        <label>1</label>
    </ligand>
</feature>
<keyword evidence="4 8" id="KW-0031">Aminopeptidase</keyword>
<dbReference type="InterPro" id="IPR011356">
    <property type="entry name" value="Leucine_aapep/pepB"/>
</dbReference>
<feature type="binding site" evidence="8">
    <location>
        <position position="262"/>
    </location>
    <ligand>
        <name>Mn(2+)</name>
        <dbReference type="ChEBI" id="CHEBI:29035"/>
        <label>1</label>
    </ligand>
</feature>
<feature type="binding site" evidence="8">
    <location>
        <position position="341"/>
    </location>
    <ligand>
        <name>Mn(2+)</name>
        <dbReference type="ChEBI" id="CHEBI:29035"/>
        <label>2</label>
    </ligand>
</feature>
<evidence type="ECO:0000259" key="9">
    <source>
        <dbReference type="PROSITE" id="PS00631"/>
    </source>
</evidence>
<dbReference type="GO" id="GO:0006508">
    <property type="term" value="P:proteolysis"/>
    <property type="evidence" value="ECO:0007669"/>
    <property type="project" value="UniProtKB-KW"/>
</dbReference>
<dbReference type="PRINTS" id="PR00481">
    <property type="entry name" value="LAMNOPPTDASE"/>
</dbReference>
<name>A0A6J4SF51_9ACTN</name>
<dbReference type="InterPro" id="IPR008283">
    <property type="entry name" value="Peptidase_M17_N"/>
</dbReference>
<evidence type="ECO:0000256" key="5">
    <source>
        <dbReference type="ARBA" id="ARBA00022670"/>
    </source>
</evidence>
<dbReference type="PANTHER" id="PTHR11963">
    <property type="entry name" value="LEUCINE AMINOPEPTIDASE-RELATED"/>
    <property type="match status" value="1"/>
</dbReference>
<evidence type="ECO:0000256" key="8">
    <source>
        <dbReference type="HAMAP-Rule" id="MF_00181"/>
    </source>
</evidence>
<keyword evidence="8" id="KW-0464">Manganese</keyword>
<evidence type="ECO:0000256" key="7">
    <source>
        <dbReference type="ARBA" id="ARBA00049972"/>
    </source>
</evidence>
<dbReference type="CDD" id="cd00433">
    <property type="entry name" value="Peptidase_M17"/>
    <property type="match status" value="1"/>
</dbReference>
<keyword evidence="8" id="KW-0963">Cytoplasm</keyword>
<feature type="active site" evidence="8">
    <location>
        <position position="269"/>
    </location>
</feature>
<dbReference type="Gene3D" id="3.40.630.10">
    <property type="entry name" value="Zn peptidases"/>
    <property type="match status" value="1"/>
</dbReference>
<dbReference type="GO" id="GO:0030145">
    <property type="term" value="F:manganese ion binding"/>
    <property type="evidence" value="ECO:0007669"/>
    <property type="project" value="UniProtKB-UniRule"/>
</dbReference>
<dbReference type="PROSITE" id="PS00631">
    <property type="entry name" value="CYTOSOL_AP"/>
    <property type="match status" value="1"/>
</dbReference>
<dbReference type="GO" id="GO:0005737">
    <property type="term" value="C:cytoplasm"/>
    <property type="evidence" value="ECO:0007669"/>
    <property type="project" value="UniProtKB-SubCell"/>
</dbReference>
<comment type="similarity">
    <text evidence="3 8">Belongs to the peptidase M17 family.</text>
</comment>
<dbReference type="EC" id="3.4.11.1" evidence="8"/>
<comment type="cofactor">
    <cofactor evidence="8">
        <name>Mn(2+)</name>
        <dbReference type="ChEBI" id="CHEBI:29035"/>
    </cofactor>
    <text evidence="8">Binds 2 manganese ions per subunit.</text>
</comment>
<dbReference type="EMBL" id="CADCVP010000178">
    <property type="protein sequence ID" value="CAA9497316.1"/>
    <property type="molecule type" value="Genomic_DNA"/>
</dbReference>
<feature type="binding site" evidence="8">
    <location>
        <position position="257"/>
    </location>
    <ligand>
        <name>Mn(2+)</name>
        <dbReference type="ChEBI" id="CHEBI:29035"/>
        <label>2</label>
    </ligand>
</feature>
<proteinExistence type="inferred from homology"/>
<dbReference type="InterPro" id="IPR043472">
    <property type="entry name" value="Macro_dom-like"/>
</dbReference>
<gene>
    <name evidence="8" type="primary">pepA</name>
    <name evidence="10" type="ORF">AVDCRST_MAG69-1686</name>
</gene>
<accession>A0A6J4SF51</accession>
<dbReference type="SUPFAM" id="SSF53187">
    <property type="entry name" value="Zn-dependent exopeptidases"/>
    <property type="match status" value="1"/>
</dbReference>
<protein>
    <recommendedName>
        <fullName evidence="8">Probable cytosol aminopeptidase</fullName>
        <ecNumber evidence="8">3.4.11.1</ecNumber>
    </recommendedName>
    <alternativeName>
        <fullName evidence="8">Leucine aminopeptidase</fullName>
        <shortName evidence="8">LAP</shortName>
        <ecNumber evidence="8">3.4.11.10</ecNumber>
    </alternativeName>
    <alternativeName>
        <fullName evidence="8">Leucyl aminopeptidase</fullName>
    </alternativeName>
</protein>
<keyword evidence="8" id="KW-0479">Metal-binding</keyword>
<comment type="catalytic activity">
    <reaction evidence="1 8">
        <text>Release of an N-terminal amino acid, Xaa-|-Yaa-, in which Xaa is preferably Leu, but may be other amino acids including Pro although not Arg or Lys, and Yaa may be Pro. Amino acid amides and methyl esters are also readily hydrolyzed, but rates on arylamides are exceedingly low.</text>
        <dbReference type="EC" id="3.4.11.1"/>
    </reaction>
</comment>
<dbReference type="AlphaFoldDB" id="A0A6J4SF51"/>
<organism evidence="10">
    <name type="scientific">uncultured Solirubrobacteraceae bacterium</name>
    <dbReference type="NCBI Taxonomy" id="1162706"/>
    <lineage>
        <taxon>Bacteria</taxon>
        <taxon>Bacillati</taxon>
        <taxon>Actinomycetota</taxon>
        <taxon>Thermoleophilia</taxon>
        <taxon>Solirubrobacterales</taxon>
        <taxon>Solirubrobacteraceae</taxon>
        <taxon>environmental samples</taxon>
    </lineage>
</organism>
<dbReference type="SUPFAM" id="SSF52949">
    <property type="entry name" value="Macro domain-like"/>
    <property type="match status" value="1"/>
</dbReference>
<evidence type="ECO:0000313" key="10">
    <source>
        <dbReference type="EMBL" id="CAA9497316.1"/>
    </source>
</evidence>
<dbReference type="HAMAP" id="MF_00181">
    <property type="entry name" value="Cytosol_peptidase_M17"/>
    <property type="match status" value="1"/>
</dbReference>
<evidence type="ECO:0000256" key="2">
    <source>
        <dbReference type="ARBA" id="ARBA00000967"/>
    </source>
</evidence>
<comment type="subcellular location">
    <subcellularLocation>
        <location evidence="8">Cytoplasm</location>
    </subcellularLocation>
</comment>
<comment type="catalytic activity">
    <reaction evidence="2 8">
        <text>Release of an N-terminal amino acid, preferentially leucine, but not glutamic or aspartic acids.</text>
        <dbReference type="EC" id="3.4.11.10"/>
    </reaction>
</comment>
<feature type="binding site" evidence="8">
    <location>
        <position position="339"/>
    </location>
    <ligand>
        <name>Mn(2+)</name>
        <dbReference type="ChEBI" id="CHEBI:29035"/>
        <label>1</label>
    </ligand>
</feature>
<keyword evidence="5 8" id="KW-0645">Protease</keyword>
<feature type="binding site" evidence="8">
    <location>
        <position position="280"/>
    </location>
    <ligand>
        <name>Mn(2+)</name>
        <dbReference type="ChEBI" id="CHEBI:29035"/>
        <label>2</label>
    </ligand>
</feature>
<dbReference type="Pfam" id="PF02789">
    <property type="entry name" value="Peptidase_M17_N"/>
    <property type="match status" value="1"/>
</dbReference>
<evidence type="ECO:0000256" key="6">
    <source>
        <dbReference type="ARBA" id="ARBA00022801"/>
    </source>
</evidence>
<dbReference type="Gene3D" id="3.40.220.10">
    <property type="entry name" value="Leucine Aminopeptidase, subunit E, domain 1"/>
    <property type="match status" value="1"/>
</dbReference>
<dbReference type="PANTHER" id="PTHR11963:SF23">
    <property type="entry name" value="CYTOSOL AMINOPEPTIDASE"/>
    <property type="match status" value="1"/>
</dbReference>
<evidence type="ECO:0000256" key="4">
    <source>
        <dbReference type="ARBA" id="ARBA00022438"/>
    </source>
</evidence>
<dbReference type="Pfam" id="PF00883">
    <property type="entry name" value="Peptidase_M17"/>
    <property type="match status" value="1"/>
</dbReference>
<sequence>MTAPLPVSLQRVNVRATTDAPRDTGADTIVIGLFEGKPISHDVEDGALQALVDSGEAKAGLRKLAVSHAAGRRWILVGLGNRDAFDAERARVAAAVALGRAQELGTTSLCWEVPHRVGPDVVGALVEGTALAAYRFDRYKSSNGDDGELRELVVSAHEDFTDAVEQARIVAEAVNAARDLQNTPANDMTPSHLAERARALAAELPLGVEVLGREGIEAAGMGALAAVARGSYEEPALITLRYEPESARGPVLGLVGKAVTFDTGGISIKPAMKMSAMKFDMSGGAAVLEAVGAIARLGLPIRVIGVVGAAENMPSGRSMKPGDIVRARAGTTIEVINTDAEGRLVLSDCLTHARENGAERLVDLATLTGGIVTTFGSVYAGVMSNDDAWCDEVTAAGGRTGERVWRLPLDPEYADAIKGRYADIVNAVEDRKAQSITAAEFLHRFAGDTPWAHLDIAGVADDNGRAYSPKGGSGFGVRLLVDLARAQSA</sequence>
<keyword evidence="6 8" id="KW-0378">Hydrolase</keyword>
<dbReference type="GO" id="GO:0070006">
    <property type="term" value="F:metalloaminopeptidase activity"/>
    <property type="evidence" value="ECO:0007669"/>
    <property type="project" value="InterPro"/>
</dbReference>
<dbReference type="NCBIfam" id="NF002073">
    <property type="entry name" value="PRK00913.1-2"/>
    <property type="match status" value="1"/>
</dbReference>
<evidence type="ECO:0000256" key="1">
    <source>
        <dbReference type="ARBA" id="ARBA00000135"/>
    </source>
</evidence>